<dbReference type="EMBL" id="DXGD01000266">
    <property type="protein sequence ID" value="HIW99902.1"/>
    <property type="molecule type" value="Genomic_DNA"/>
</dbReference>
<dbReference type="Gene3D" id="3.30.70.1400">
    <property type="entry name" value="Aminomethyltransferase beta-barrel domains"/>
    <property type="match status" value="1"/>
</dbReference>
<dbReference type="Gene3D" id="3.30.1360.120">
    <property type="entry name" value="Probable tRNA modification gtpase trme, domain 1"/>
    <property type="match status" value="1"/>
</dbReference>
<feature type="domain" description="GCVT N-terminal" evidence="4">
    <location>
        <begin position="448"/>
        <end position="752"/>
    </location>
</feature>
<evidence type="ECO:0000259" key="6">
    <source>
        <dbReference type="Pfam" id="PF16350"/>
    </source>
</evidence>
<dbReference type="SUPFAM" id="SSF51905">
    <property type="entry name" value="FAD/NAD(P)-binding domain"/>
    <property type="match status" value="1"/>
</dbReference>
<evidence type="ECO:0000259" key="5">
    <source>
        <dbReference type="Pfam" id="PF08669"/>
    </source>
</evidence>
<dbReference type="InterPro" id="IPR006076">
    <property type="entry name" value="FAD-dep_OxRdtase"/>
</dbReference>
<evidence type="ECO:0000256" key="2">
    <source>
        <dbReference type="SAM" id="MobiDB-lite"/>
    </source>
</evidence>
<dbReference type="Pfam" id="PF01571">
    <property type="entry name" value="GCV_T"/>
    <property type="match status" value="1"/>
</dbReference>
<dbReference type="AlphaFoldDB" id="A0A9D2A6V3"/>
<protein>
    <submittedName>
        <fullName evidence="7">FAD-dependent oxidoreductase</fullName>
    </submittedName>
</protein>
<dbReference type="SUPFAM" id="SSF101790">
    <property type="entry name" value="Aminomethyltransferase beta-barrel domain"/>
    <property type="match status" value="1"/>
</dbReference>
<dbReference type="InterPro" id="IPR036188">
    <property type="entry name" value="FAD/NAD-bd_sf"/>
</dbReference>
<dbReference type="InterPro" id="IPR029043">
    <property type="entry name" value="GcvT/YgfZ_C"/>
</dbReference>
<dbReference type="SUPFAM" id="SSF54373">
    <property type="entry name" value="FAD-linked reductases, C-terminal domain"/>
    <property type="match status" value="1"/>
</dbReference>
<organism evidence="7 8">
    <name type="scientific">Candidatus Nesterenkonia stercoripullorum</name>
    <dbReference type="NCBI Taxonomy" id="2838701"/>
    <lineage>
        <taxon>Bacteria</taxon>
        <taxon>Bacillati</taxon>
        <taxon>Actinomycetota</taxon>
        <taxon>Actinomycetes</taxon>
        <taxon>Micrococcales</taxon>
        <taxon>Micrococcaceae</taxon>
        <taxon>Nesterenkonia</taxon>
    </lineage>
</organism>
<proteinExistence type="inferred from homology"/>
<reference evidence="7" key="2">
    <citation type="submission" date="2021-04" db="EMBL/GenBank/DDBJ databases">
        <authorList>
            <person name="Gilroy R."/>
        </authorList>
    </citation>
    <scope>NUCLEOTIDE SEQUENCE</scope>
    <source>
        <strain evidence="7">ChiHejej3B27-3195</strain>
    </source>
</reference>
<feature type="compositionally biased region" description="Gly residues" evidence="2">
    <location>
        <begin position="812"/>
        <end position="833"/>
    </location>
</feature>
<dbReference type="InterPro" id="IPR027266">
    <property type="entry name" value="TrmE/GcvT-like"/>
</dbReference>
<dbReference type="InterPro" id="IPR013977">
    <property type="entry name" value="GcvT_C"/>
</dbReference>
<gene>
    <name evidence="7" type="ORF">H9871_07130</name>
</gene>
<dbReference type="Gene3D" id="2.40.30.110">
    <property type="entry name" value="Aminomethyltransferase beta-barrel domains"/>
    <property type="match status" value="1"/>
</dbReference>
<dbReference type="InterPro" id="IPR032503">
    <property type="entry name" value="FAO_M"/>
</dbReference>
<feature type="domain" description="FAD dependent oxidoreductase" evidence="3">
    <location>
        <begin position="9"/>
        <end position="388"/>
    </location>
</feature>
<name>A0A9D2A6V3_9MICC</name>
<dbReference type="SUPFAM" id="SSF103025">
    <property type="entry name" value="Folate-binding domain"/>
    <property type="match status" value="1"/>
</dbReference>
<sequence length="901" mass="96470">MKDTRSNARVVIIGLGVVGAAVADELTRRGFRAVTVVEQGPVYATGGSSSHAPGFVFQIAPGKAMSELAQRTVNKMDGAQASDGWVSKRVGGIELATDEVRLHELHRRLGFAESWGVPAELISAEEIARLWPGIDTSTVLGGLHTPTDAVVKGVRAVEWQTSRAVENGAKVISSTRVGAVHTASGRVTGVQVHAAGAPADDPGEEIPADIVISCAGFWGPGLARDLLGFEIPMLPVEHGFGFSQPLSGQDWPSESTEVTKPMLRHQSYGMYLREWGNRLAIGAYEHRPMPVADAEIAPVEEYLGGAEQPSVHPFTPQDFTPTWAEAERLMPGIRGGQPDPAKSFNGIFSFTPDGGPLMGPVPGVDGLWMAQAVWVTQSAGVGEVLADWIAYDDPGIDTHGLDLSRFDPTVVSERWAREMGEESYDEVYDIVHPRADTLRLRGLRTSPFYEREVQFGAEFGSANGWERPLWYRANADRGTPMLGDQPLPKRDEWAAQYWDETVAIEAGALREGVGVVDMSSLPRITVSGPGATEFLNAQLSRPVGKGIGSVVYALLMDEAGGVLSDITVARFGEEDYHLGINGTLDTAWLQLNLEQRRDAGSDIGSDAGGEGAAGEGAAGSRSAITIQDVGSGQCGLGLWGPQARAVLSTLTDDDVSAEGFRFYRCRRIRVAGVPVMALRLSYIGELGWELYAPAEFGRHLWDQIFAAGADHGILPVGRRAFESMRLEKGFRLWGSDLSREHTPYEAGIDFALRGEQRERVDQILQDNGRWELKRKLCAVVLDDPSAVILGHEPVYLSSESGGGSSSTSGEPGAEGGAGADTGGNAGAGADAGGNGPGSARIGYVTSADQGFATGLSIAYAWLPIEHSDVGQRLSIRYFDRFYEASVVSEPIFDPTGERMRA</sequence>
<dbReference type="PANTHER" id="PTHR43757">
    <property type="entry name" value="AMINOMETHYLTRANSFERASE"/>
    <property type="match status" value="1"/>
</dbReference>
<dbReference type="Gene3D" id="3.30.9.10">
    <property type="entry name" value="D-Amino Acid Oxidase, subunit A, domain 2"/>
    <property type="match status" value="1"/>
</dbReference>
<evidence type="ECO:0000259" key="4">
    <source>
        <dbReference type="Pfam" id="PF01571"/>
    </source>
</evidence>
<reference evidence="7" key="1">
    <citation type="journal article" date="2021" name="PeerJ">
        <title>Extensive microbial diversity within the chicken gut microbiome revealed by metagenomics and culture.</title>
        <authorList>
            <person name="Gilroy R."/>
            <person name="Ravi A."/>
            <person name="Getino M."/>
            <person name="Pursley I."/>
            <person name="Horton D.L."/>
            <person name="Alikhan N.F."/>
            <person name="Baker D."/>
            <person name="Gharbi K."/>
            <person name="Hall N."/>
            <person name="Watson M."/>
            <person name="Adriaenssens E.M."/>
            <person name="Foster-Nyarko E."/>
            <person name="Jarju S."/>
            <person name="Secka A."/>
            <person name="Antonio M."/>
            <person name="Oren A."/>
            <person name="Chaudhuri R.R."/>
            <person name="La Ragione R."/>
            <person name="Hildebrand F."/>
            <person name="Pallen M.J."/>
        </authorList>
    </citation>
    <scope>NUCLEOTIDE SEQUENCE</scope>
    <source>
        <strain evidence="7">ChiHejej3B27-3195</strain>
    </source>
</reference>
<dbReference type="Pfam" id="PF08669">
    <property type="entry name" value="GCV_T_C"/>
    <property type="match status" value="1"/>
</dbReference>
<comment type="similarity">
    <text evidence="1">Belongs to the GcvT family.</text>
</comment>
<accession>A0A9D2A6V3</accession>
<evidence type="ECO:0000256" key="1">
    <source>
        <dbReference type="ARBA" id="ARBA00008609"/>
    </source>
</evidence>
<feature type="domain" description="Aminomethyltransferase C-terminal" evidence="5">
    <location>
        <begin position="774"/>
        <end position="893"/>
    </location>
</feature>
<dbReference type="InterPro" id="IPR028896">
    <property type="entry name" value="GcvT/YgfZ/DmdA"/>
</dbReference>
<dbReference type="Proteomes" id="UP000824151">
    <property type="component" value="Unassembled WGS sequence"/>
</dbReference>
<evidence type="ECO:0000313" key="8">
    <source>
        <dbReference type="Proteomes" id="UP000824151"/>
    </source>
</evidence>
<dbReference type="Pfam" id="PF01266">
    <property type="entry name" value="DAO"/>
    <property type="match status" value="1"/>
</dbReference>
<dbReference type="Pfam" id="PF16350">
    <property type="entry name" value="FAO_M"/>
    <property type="match status" value="1"/>
</dbReference>
<dbReference type="PANTHER" id="PTHR43757:SF2">
    <property type="entry name" value="AMINOMETHYLTRANSFERASE, MITOCHONDRIAL"/>
    <property type="match status" value="1"/>
</dbReference>
<evidence type="ECO:0000313" key="7">
    <source>
        <dbReference type="EMBL" id="HIW99902.1"/>
    </source>
</evidence>
<dbReference type="InterPro" id="IPR006222">
    <property type="entry name" value="GCVT_N"/>
</dbReference>
<feature type="domain" description="FAD dependent oxidoreductase central" evidence="6">
    <location>
        <begin position="394"/>
        <end position="446"/>
    </location>
</feature>
<evidence type="ECO:0000259" key="3">
    <source>
        <dbReference type="Pfam" id="PF01266"/>
    </source>
</evidence>
<comment type="caution">
    <text evidence="7">The sequence shown here is derived from an EMBL/GenBank/DDBJ whole genome shotgun (WGS) entry which is preliminary data.</text>
</comment>
<feature type="region of interest" description="Disordered" evidence="2">
    <location>
        <begin position="799"/>
        <end position="833"/>
    </location>
</feature>
<dbReference type="Gene3D" id="3.50.50.60">
    <property type="entry name" value="FAD/NAD(P)-binding domain"/>
    <property type="match status" value="1"/>
</dbReference>